<gene>
    <name evidence="1" type="ORF">BXYJ_LOCUS15421</name>
    <name evidence="2" type="ORF">BXYJ_LOCUS15429</name>
</gene>
<keyword evidence="5" id="KW-1185">Reference proteome</keyword>
<dbReference type="WBParaSite" id="BXY_1310500.1">
    <property type="protein sequence ID" value="BXY_1310500.1"/>
    <property type="gene ID" value="BXY_1310500"/>
</dbReference>
<dbReference type="Gene3D" id="3.30.420.10">
    <property type="entry name" value="Ribonuclease H-like superfamily/Ribonuclease H"/>
    <property type="match status" value="1"/>
</dbReference>
<reference evidence="6" key="1">
    <citation type="submission" date="2016-11" db="UniProtKB">
        <authorList>
            <consortium name="WormBaseParasite"/>
        </authorList>
    </citation>
    <scope>IDENTIFICATION</scope>
</reference>
<evidence type="ECO:0000313" key="6">
    <source>
        <dbReference type="WBParaSite" id="BXY_1310500.1"/>
    </source>
</evidence>
<dbReference type="Pfam" id="PF01359">
    <property type="entry name" value="Transposase_1"/>
    <property type="match status" value="1"/>
</dbReference>
<dbReference type="EMBL" id="CAJFCV020000006">
    <property type="protein sequence ID" value="CAG9131674.1"/>
    <property type="molecule type" value="Genomic_DNA"/>
</dbReference>
<dbReference type="EMBL" id="CAJFDI010000006">
    <property type="protein sequence ID" value="CAD5235330.1"/>
    <property type="molecule type" value="Genomic_DNA"/>
</dbReference>
<proteinExistence type="predicted"/>
<dbReference type="EMBL" id="CAJFCV020000006">
    <property type="protein sequence ID" value="CAG9131666.1"/>
    <property type="molecule type" value="Genomic_DNA"/>
</dbReference>
<evidence type="ECO:0000313" key="5">
    <source>
        <dbReference type="Proteomes" id="UP000659654"/>
    </source>
</evidence>
<organism evidence="4 6">
    <name type="scientific">Bursaphelenchus xylophilus</name>
    <name type="common">Pinewood nematode worm</name>
    <name type="synonym">Aphelenchoides xylophilus</name>
    <dbReference type="NCBI Taxonomy" id="6326"/>
    <lineage>
        <taxon>Eukaryota</taxon>
        <taxon>Metazoa</taxon>
        <taxon>Ecdysozoa</taxon>
        <taxon>Nematoda</taxon>
        <taxon>Chromadorea</taxon>
        <taxon>Rhabditida</taxon>
        <taxon>Tylenchina</taxon>
        <taxon>Tylenchomorpha</taxon>
        <taxon>Aphelenchoidea</taxon>
        <taxon>Aphelenchoididae</taxon>
        <taxon>Bursaphelenchus</taxon>
    </lineage>
</organism>
<dbReference type="Proteomes" id="UP000095284">
    <property type="component" value="Unplaced"/>
</dbReference>
<dbReference type="GO" id="GO:0003676">
    <property type="term" value="F:nucleic acid binding"/>
    <property type="evidence" value="ECO:0007669"/>
    <property type="project" value="InterPro"/>
</dbReference>
<name>A0A1I7SJ81_BURXY</name>
<reference evidence="3" key="2">
    <citation type="submission" date="2020-08" db="EMBL/GenBank/DDBJ databases">
        <authorList>
            <person name="Kikuchi T."/>
        </authorList>
    </citation>
    <scope>NUCLEOTIDE SEQUENCE</scope>
    <source>
        <strain evidence="1">Ka4C1</strain>
    </source>
</reference>
<evidence type="ECO:0000313" key="4">
    <source>
        <dbReference type="Proteomes" id="UP000095284"/>
    </source>
</evidence>
<dbReference type="SMR" id="A0A1I7SJ81"/>
<accession>A0A1I7SJ81</accession>
<dbReference type="AlphaFoldDB" id="A0A1I7SJ81"/>
<dbReference type="Proteomes" id="UP000582659">
    <property type="component" value="Unassembled WGS sequence"/>
</dbReference>
<evidence type="ECO:0000313" key="1">
    <source>
        <dbReference type="EMBL" id="CAD5235330.1"/>
    </source>
</evidence>
<evidence type="ECO:0000313" key="2">
    <source>
        <dbReference type="EMBL" id="CAD5235338.1"/>
    </source>
</evidence>
<evidence type="ECO:0000313" key="3">
    <source>
        <dbReference type="EMBL" id="CAG9131666.1"/>
    </source>
</evidence>
<sequence>MQNVDCFLEWVTPGDSQARSPPKKAMICIWGDWEGMVHWDMPQKNATVNKELYDAQLHLENGAIRLKSRPSHLAPRVILLSCCTSRQNRTP</sequence>
<dbReference type="OrthoDB" id="616263at2759"/>
<protein>
    <submittedName>
        <fullName evidence="1">(pine wood nematode) hypothetical protein</fullName>
    </submittedName>
</protein>
<dbReference type="InterPro" id="IPR001888">
    <property type="entry name" value="Transposase_1"/>
</dbReference>
<dbReference type="EMBL" id="CAJFDI010000006">
    <property type="protein sequence ID" value="CAD5235338.1"/>
    <property type="molecule type" value="Genomic_DNA"/>
</dbReference>
<dbReference type="Proteomes" id="UP000659654">
    <property type="component" value="Unassembled WGS sequence"/>
</dbReference>
<dbReference type="InterPro" id="IPR036397">
    <property type="entry name" value="RNaseH_sf"/>
</dbReference>